<protein>
    <submittedName>
        <fullName evidence="1">Uncharacterized protein</fullName>
    </submittedName>
</protein>
<evidence type="ECO:0000313" key="1">
    <source>
        <dbReference type="EMBL" id="CEL08545.1"/>
    </source>
</evidence>
<dbReference type="AlphaFoldDB" id="A0A0U5G8V3"/>
<dbReference type="Proteomes" id="UP000054771">
    <property type="component" value="Unassembled WGS sequence"/>
</dbReference>
<reference evidence="2" key="1">
    <citation type="journal article" date="2016" name="Genome Announc.">
        <title>Draft genome sequences of fungus Aspergillus calidoustus.</title>
        <authorList>
            <person name="Horn F."/>
            <person name="Linde J."/>
            <person name="Mattern D.J."/>
            <person name="Walther G."/>
            <person name="Guthke R."/>
            <person name="Scherlach K."/>
            <person name="Martin K."/>
            <person name="Brakhage A.A."/>
            <person name="Petzke L."/>
            <person name="Valiante V."/>
        </authorList>
    </citation>
    <scope>NUCLEOTIDE SEQUENCE [LARGE SCALE GENOMIC DNA]</scope>
    <source>
        <strain evidence="2">SF006504</strain>
    </source>
</reference>
<accession>A0A0U5G8V3</accession>
<sequence>MSSYDRHRYHKNISLDPALDNLAHLTIYIGPARPEPGNPLNMWLLVLATPDFKNSLYNFIMPPFEQRAVGECLVYQGRTFRFPFVPGGDTVPLPMQEVGKVHPLMREKILRIAADFARKPEPWDQSFLHALEREGIVAAGTAVGYFVRLRELEKGGEAAVKAEVKVEVEADSKGGASVDRVTKWLETLGMDDK</sequence>
<evidence type="ECO:0000313" key="2">
    <source>
        <dbReference type="Proteomes" id="UP000054771"/>
    </source>
</evidence>
<proteinExistence type="predicted"/>
<keyword evidence="2" id="KW-1185">Reference proteome</keyword>
<name>A0A0U5G8V3_ASPCI</name>
<organism evidence="1 2">
    <name type="scientific">Aspergillus calidoustus</name>
    <dbReference type="NCBI Taxonomy" id="454130"/>
    <lineage>
        <taxon>Eukaryota</taxon>
        <taxon>Fungi</taxon>
        <taxon>Dikarya</taxon>
        <taxon>Ascomycota</taxon>
        <taxon>Pezizomycotina</taxon>
        <taxon>Eurotiomycetes</taxon>
        <taxon>Eurotiomycetidae</taxon>
        <taxon>Eurotiales</taxon>
        <taxon>Aspergillaceae</taxon>
        <taxon>Aspergillus</taxon>
        <taxon>Aspergillus subgen. Nidulantes</taxon>
    </lineage>
</organism>
<dbReference type="EMBL" id="CDMC01000011">
    <property type="protein sequence ID" value="CEL08545.1"/>
    <property type="molecule type" value="Genomic_DNA"/>
</dbReference>
<gene>
    <name evidence="1" type="ORF">ASPCAL11694</name>
</gene>